<feature type="region of interest" description="Disordered" evidence="1">
    <location>
        <begin position="1"/>
        <end position="24"/>
    </location>
</feature>
<evidence type="ECO:0000256" key="1">
    <source>
        <dbReference type="SAM" id="MobiDB-lite"/>
    </source>
</evidence>
<evidence type="ECO:0000313" key="3">
    <source>
        <dbReference type="Proteomes" id="UP000708208"/>
    </source>
</evidence>
<accession>A0A8J2J7H4</accession>
<feature type="non-terminal residue" evidence="2">
    <location>
        <position position="1"/>
    </location>
</feature>
<dbReference type="Proteomes" id="UP000708208">
    <property type="component" value="Unassembled WGS sequence"/>
</dbReference>
<dbReference type="AlphaFoldDB" id="A0A8J2J7H4"/>
<name>A0A8J2J7H4_9HEXA</name>
<comment type="caution">
    <text evidence="2">The sequence shown here is derived from an EMBL/GenBank/DDBJ whole genome shotgun (WGS) entry which is preliminary data.</text>
</comment>
<keyword evidence="3" id="KW-1185">Reference proteome</keyword>
<proteinExistence type="predicted"/>
<gene>
    <name evidence="2" type="ORF">AFUS01_LOCUS3232</name>
</gene>
<reference evidence="2" key="1">
    <citation type="submission" date="2021-06" db="EMBL/GenBank/DDBJ databases">
        <authorList>
            <person name="Hodson N. C."/>
            <person name="Mongue J. A."/>
            <person name="Jaron S. K."/>
        </authorList>
    </citation>
    <scope>NUCLEOTIDE SEQUENCE</scope>
</reference>
<evidence type="ECO:0000313" key="2">
    <source>
        <dbReference type="EMBL" id="CAG7687297.1"/>
    </source>
</evidence>
<organism evidence="2 3">
    <name type="scientific">Allacma fusca</name>
    <dbReference type="NCBI Taxonomy" id="39272"/>
    <lineage>
        <taxon>Eukaryota</taxon>
        <taxon>Metazoa</taxon>
        <taxon>Ecdysozoa</taxon>
        <taxon>Arthropoda</taxon>
        <taxon>Hexapoda</taxon>
        <taxon>Collembola</taxon>
        <taxon>Symphypleona</taxon>
        <taxon>Sminthuridae</taxon>
        <taxon>Allacma</taxon>
    </lineage>
</organism>
<dbReference type="EMBL" id="CAJVCH010019340">
    <property type="protein sequence ID" value="CAG7687297.1"/>
    <property type="molecule type" value="Genomic_DNA"/>
</dbReference>
<sequence length="24" mass="2334">GGYDYGGGEASQDAGAGFIKEEGV</sequence>
<protein>
    <submittedName>
        <fullName evidence="2">Uncharacterized protein</fullName>
    </submittedName>
</protein>